<accession>A0A9D4FAE3</accession>
<dbReference type="EMBL" id="JAIWYP010000007">
    <property type="protein sequence ID" value="KAH3800883.1"/>
    <property type="molecule type" value="Genomic_DNA"/>
</dbReference>
<evidence type="ECO:0000313" key="2">
    <source>
        <dbReference type="EMBL" id="KAH3800883.1"/>
    </source>
</evidence>
<dbReference type="EMBL" id="JAIWYP010000007">
    <property type="protein sequence ID" value="KAH3794667.1"/>
    <property type="molecule type" value="Genomic_DNA"/>
</dbReference>
<gene>
    <name evidence="1" type="ORF">DPMN_148205</name>
    <name evidence="2" type="ORF">DPMN_154526</name>
</gene>
<reference evidence="1" key="2">
    <citation type="submission" date="2020-11" db="EMBL/GenBank/DDBJ databases">
        <authorList>
            <person name="McCartney M.A."/>
            <person name="Auch B."/>
            <person name="Kono T."/>
            <person name="Mallez S."/>
            <person name="Becker A."/>
            <person name="Gohl D.M."/>
            <person name="Silverstein K.A.T."/>
            <person name="Koren S."/>
            <person name="Bechman K.B."/>
            <person name="Herman A."/>
            <person name="Abrahante J.E."/>
            <person name="Garbe J."/>
        </authorList>
    </citation>
    <scope>NUCLEOTIDE SEQUENCE</scope>
    <source>
        <strain evidence="1">Duluth1</strain>
        <tissue evidence="1">Whole animal</tissue>
    </source>
</reference>
<name>A0A9D4FAE3_DREPO</name>
<reference evidence="1" key="1">
    <citation type="journal article" date="2019" name="bioRxiv">
        <title>The Genome of the Zebra Mussel, Dreissena polymorpha: A Resource for Invasive Species Research.</title>
        <authorList>
            <person name="McCartney M.A."/>
            <person name="Auch B."/>
            <person name="Kono T."/>
            <person name="Mallez S."/>
            <person name="Zhang Y."/>
            <person name="Obille A."/>
            <person name="Becker A."/>
            <person name="Abrahante J.E."/>
            <person name="Garbe J."/>
            <person name="Badalamenti J.P."/>
            <person name="Herman A."/>
            <person name="Mangelson H."/>
            <person name="Liachko I."/>
            <person name="Sullivan S."/>
            <person name="Sone E.D."/>
            <person name="Koren S."/>
            <person name="Silverstein K.A.T."/>
            <person name="Beckman K.B."/>
            <person name="Gohl D.M."/>
        </authorList>
    </citation>
    <scope>NUCLEOTIDE SEQUENCE</scope>
    <source>
        <strain evidence="1">Duluth1</strain>
        <tissue evidence="1">Whole animal</tissue>
    </source>
</reference>
<sequence>MIGGNWCFESGDKIETTFAGVKTKNHTVSINISNTGLIKQWTHYLTVKRYLSTRNIQINDDPLPQYRNPSIDPAETRSIRIISDVVTRLYSIDFLKL</sequence>
<comment type="caution">
    <text evidence="1">The sequence shown here is derived from an EMBL/GenBank/DDBJ whole genome shotgun (WGS) entry which is preliminary data.</text>
</comment>
<evidence type="ECO:0000313" key="3">
    <source>
        <dbReference type="Proteomes" id="UP000828390"/>
    </source>
</evidence>
<proteinExistence type="predicted"/>
<dbReference type="Proteomes" id="UP000828390">
    <property type="component" value="Unassembled WGS sequence"/>
</dbReference>
<protein>
    <submittedName>
        <fullName evidence="1">Uncharacterized protein</fullName>
    </submittedName>
</protein>
<dbReference type="AlphaFoldDB" id="A0A9D4FAE3"/>
<evidence type="ECO:0000313" key="1">
    <source>
        <dbReference type="EMBL" id="KAH3794667.1"/>
    </source>
</evidence>
<keyword evidence="3" id="KW-1185">Reference proteome</keyword>
<organism evidence="1 3">
    <name type="scientific">Dreissena polymorpha</name>
    <name type="common">Zebra mussel</name>
    <name type="synonym">Mytilus polymorpha</name>
    <dbReference type="NCBI Taxonomy" id="45954"/>
    <lineage>
        <taxon>Eukaryota</taxon>
        <taxon>Metazoa</taxon>
        <taxon>Spiralia</taxon>
        <taxon>Lophotrochozoa</taxon>
        <taxon>Mollusca</taxon>
        <taxon>Bivalvia</taxon>
        <taxon>Autobranchia</taxon>
        <taxon>Heteroconchia</taxon>
        <taxon>Euheterodonta</taxon>
        <taxon>Imparidentia</taxon>
        <taxon>Neoheterodontei</taxon>
        <taxon>Myida</taxon>
        <taxon>Dreissenoidea</taxon>
        <taxon>Dreissenidae</taxon>
        <taxon>Dreissena</taxon>
    </lineage>
</organism>